<dbReference type="OrthoDB" id="3178272at2"/>
<feature type="domain" description="HTH luxR-type" evidence="4">
    <location>
        <begin position="184"/>
        <end position="247"/>
    </location>
</feature>
<keyword evidence="3" id="KW-0804">Transcription</keyword>
<dbReference type="InterPro" id="IPR029016">
    <property type="entry name" value="GAF-like_dom_sf"/>
</dbReference>
<evidence type="ECO:0000256" key="1">
    <source>
        <dbReference type="ARBA" id="ARBA00023015"/>
    </source>
</evidence>
<keyword evidence="6" id="KW-1185">Reference proteome</keyword>
<keyword evidence="1" id="KW-0805">Transcription regulation</keyword>
<dbReference type="PANTHER" id="PTHR44688:SF16">
    <property type="entry name" value="DNA-BINDING TRANSCRIPTIONAL ACTIVATOR DEVR_DOSR"/>
    <property type="match status" value="1"/>
</dbReference>
<dbReference type="Gene3D" id="1.10.10.10">
    <property type="entry name" value="Winged helix-like DNA-binding domain superfamily/Winged helix DNA-binding domain"/>
    <property type="match status" value="1"/>
</dbReference>
<evidence type="ECO:0000313" key="5">
    <source>
        <dbReference type="EMBL" id="SMD24909.1"/>
    </source>
</evidence>
<dbReference type="CDD" id="cd06170">
    <property type="entry name" value="LuxR_C_like"/>
    <property type="match status" value="1"/>
</dbReference>
<evidence type="ECO:0000259" key="4">
    <source>
        <dbReference type="PROSITE" id="PS50043"/>
    </source>
</evidence>
<dbReference type="Pfam" id="PF00196">
    <property type="entry name" value="GerE"/>
    <property type="match status" value="1"/>
</dbReference>
<keyword evidence="2 5" id="KW-0238">DNA-binding</keyword>
<dbReference type="PROSITE" id="PS50043">
    <property type="entry name" value="HTH_LUXR_2"/>
    <property type="match status" value="1"/>
</dbReference>
<dbReference type="AlphaFoldDB" id="A0A1Y5Y348"/>
<proteinExistence type="predicted"/>
<evidence type="ECO:0000256" key="2">
    <source>
        <dbReference type="ARBA" id="ARBA00023125"/>
    </source>
</evidence>
<dbReference type="InterPro" id="IPR016032">
    <property type="entry name" value="Sig_transdc_resp-reg_C-effctor"/>
</dbReference>
<name>A0A1Y5Y348_KIBAR</name>
<dbReference type="SUPFAM" id="SSF55781">
    <property type="entry name" value="GAF domain-like"/>
    <property type="match status" value="1"/>
</dbReference>
<organism evidence="5 6">
    <name type="scientific">Kibdelosporangium aridum</name>
    <dbReference type="NCBI Taxonomy" id="2030"/>
    <lineage>
        <taxon>Bacteria</taxon>
        <taxon>Bacillati</taxon>
        <taxon>Actinomycetota</taxon>
        <taxon>Actinomycetes</taxon>
        <taxon>Pseudonocardiales</taxon>
        <taxon>Pseudonocardiaceae</taxon>
        <taxon>Kibdelosporangium</taxon>
    </lineage>
</organism>
<gene>
    <name evidence="5" type="ORF">SAMN05661093_08782</name>
</gene>
<dbReference type="PRINTS" id="PR00038">
    <property type="entry name" value="HTHLUXR"/>
</dbReference>
<reference evidence="5 6" key="1">
    <citation type="submission" date="2017-04" db="EMBL/GenBank/DDBJ databases">
        <authorList>
            <person name="Afonso C.L."/>
            <person name="Miller P.J."/>
            <person name="Scott M.A."/>
            <person name="Spackman E."/>
            <person name="Goraichik I."/>
            <person name="Dimitrov K.M."/>
            <person name="Suarez D.L."/>
            <person name="Swayne D.E."/>
        </authorList>
    </citation>
    <scope>NUCLEOTIDE SEQUENCE [LARGE SCALE GENOMIC DNA]</scope>
    <source>
        <strain evidence="5 6">DSM 43828</strain>
    </source>
</reference>
<protein>
    <submittedName>
        <fullName evidence="5">DNA-binding transcriptional regulator, CsgD family</fullName>
    </submittedName>
</protein>
<dbReference type="InterPro" id="IPR000792">
    <property type="entry name" value="Tscrpt_reg_LuxR_C"/>
</dbReference>
<sequence length="247" mass="27154">MVDLAADDLRRALDFVGALYEDIDDVAIGSETLAILGDLVGCDLVSATSMDHTDRRVLESTIDRTERESLLDRQGFAEAVSEHPGFGAYRSGALRLGTSVALTDLAAPSVLRRFQFYVDFYRPEGTADQLVCAIRSTGRLGTVITFNRDRYGFSDRDRAVVDLIAPHVSSALAVRERIAALRAPDVDLADCTPREREVIALVASGATDREVARALSISPRTVHKHLERIYRKFDVTSRTSLIARLTS</sequence>
<dbReference type="RefSeq" id="WP_084433176.1">
    <property type="nucleotide sequence ID" value="NZ_FWXV01000011.1"/>
</dbReference>
<dbReference type="Gene3D" id="3.30.450.40">
    <property type="match status" value="1"/>
</dbReference>
<dbReference type="GO" id="GO:0006355">
    <property type="term" value="P:regulation of DNA-templated transcription"/>
    <property type="evidence" value="ECO:0007669"/>
    <property type="project" value="InterPro"/>
</dbReference>
<dbReference type="SUPFAM" id="SSF46894">
    <property type="entry name" value="C-terminal effector domain of the bipartite response regulators"/>
    <property type="match status" value="1"/>
</dbReference>
<dbReference type="GO" id="GO:0003677">
    <property type="term" value="F:DNA binding"/>
    <property type="evidence" value="ECO:0007669"/>
    <property type="project" value="UniProtKB-KW"/>
</dbReference>
<dbReference type="PANTHER" id="PTHR44688">
    <property type="entry name" value="DNA-BINDING TRANSCRIPTIONAL ACTIVATOR DEVR_DOSR"/>
    <property type="match status" value="1"/>
</dbReference>
<dbReference type="SMART" id="SM00421">
    <property type="entry name" value="HTH_LUXR"/>
    <property type="match status" value="1"/>
</dbReference>
<dbReference type="InterPro" id="IPR036388">
    <property type="entry name" value="WH-like_DNA-bd_sf"/>
</dbReference>
<dbReference type="EMBL" id="FWXV01000011">
    <property type="protein sequence ID" value="SMD24909.1"/>
    <property type="molecule type" value="Genomic_DNA"/>
</dbReference>
<accession>A0A1Y5Y348</accession>
<dbReference type="Proteomes" id="UP000192674">
    <property type="component" value="Unassembled WGS sequence"/>
</dbReference>
<evidence type="ECO:0000256" key="3">
    <source>
        <dbReference type="ARBA" id="ARBA00023163"/>
    </source>
</evidence>
<evidence type="ECO:0000313" key="6">
    <source>
        <dbReference type="Proteomes" id="UP000192674"/>
    </source>
</evidence>